<dbReference type="GO" id="GO:0051539">
    <property type="term" value="F:4 iron, 4 sulfur cluster binding"/>
    <property type="evidence" value="ECO:0007669"/>
    <property type="project" value="UniProtKB-KW"/>
</dbReference>
<accession>A0AAV4GUX6</accession>
<sequence length="510" mass="56571">MLNSSRSRVCSLSKLLTQQLQQRLLPTVTAARTATSDVKPFHYQDILELQSKHDVPYKKLSGDFVSTIDVKGHKVLTVAPEALTLIAEQAMIDIAHLLRPAHLQQLAKILTDPDASSNDKFVALELLKNANVAAGMVLPGCQDTGTAICMGKKGQYVWTEGDDAEAISRGIYNTYVRKNLRYSQVAPLDMYTEANTRTNLPAQIEIYSTPSSQYDFLFIAKDTGNSCLPTLPLSSCDWRNLSGVHLENCQTGINQVPGQSSHIRELKSFLNDMEILTVTSSPNFPQSNGMAESAVKVAKKILQQEDPSLALMNYRATPHSATKVSPAEALMNRKIRTQVPVMESNLEPSSTLHYKIADNDKISKIKAKHQYDKHHGAITPLSTLSPGNQVHLKDDKTNKWTTQGTVVASDPRNRTYLVNTPPGVLRRNRRHLLSNENKVPEEPNESIQEQSQMQDEGPERVANPAEPVSRSRDAPHIPNASCPPTSPARMNTRARRGYIAPKPARYKEEE</sequence>
<feature type="region of interest" description="Disordered" evidence="7">
    <location>
        <begin position="404"/>
        <end position="510"/>
    </location>
</feature>
<dbReference type="PANTHER" id="PTHR30389">
    <property type="entry name" value="FUMARATE HYDRATASE-RELATED"/>
    <property type="match status" value="1"/>
</dbReference>
<dbReference type="Gene3D" id="3.30.420.10">
    <property type="entry name" value="Ribonuclease H-like superfamily/Ribonuclease H"/>
    <property type="match status" value="1"/>
</dbReference>
<comment type="caution">
    <text evidence="9">The sequence shown here is derived from an EMBL/GenBank/DDBJ whole genome shotgun (WGS) entry which is preliminary data.</text>
</comment>
<feature type="compositionally biased region" description="Polar residues" evidence="7">
    <location>
        <begin position="445"/>
        <end position="454"/>
    </location>
</feature>
<comment type="similarity">
    <text evidence="1">Belongs to the class-I fumarase family.</text>
</comment>
<keyword evidence="3" id="KW-0479">Metal-binding</keyword>
<dbReference type="PANTHER" id="PTHR30389:SF0">
    <property type="entry name" value="FUMARATE HYDRATASE CLASS I, AEROBIC"/>
    <property type="match status" value="1"/>
</dbReference>
<dbReference type="InterPro" id="IPR012337">
    <property type="entry name" value="RNaseH-like_sf"/>
</dbReference>
<dbReference type="InterPro" id="IPR036397">
    <property type="entry name" value="RNaseH_sf"/>
</dbReference>
<evidence type="ECO:0000256" key="6">
    <source>
        <dbReference type="ARBA" id="ARBA00023239"/>
    </source>
</evidence>
<dbReference type="EMBL" id="BMAT01012290">
    <property type="protein sequence ID" value="GFR89207.1"/>
    <property type="molecule type" value="Genomic_DNA"/>
</dbReference>
<dbReference type="Pfam" id="PF05681">
    <property type="entry name" value="Fumerase"/>
    <property type="match status" value="1"/>
</dbReference>
<keyword evidence="2" id="KW-0004">4Fe-4S</keyword>
<dbReference type="InterPro" id="IPR051208">
    <property type="entry name" value="Class-I_Fumarase/Tartrate_DH"/>
</dbReference>
<evidence type="ECO:0000256" key="1">
    <source>
        <dbReference type="ARBA" id="ARBA00008876"/>
    </source>
</evidence>
<name>A0AAV4GUX6_9GAST</name>
<dbReference type="SUPFAM" id="SSF53098">
    <property type="entry name" value="Ribonuclease H-like"/>
    <property type="match status" value="1"/>
</dbReference>
<evidence type="ECO:0000256" key="3">
    <source>
        <dbReference type="ARBA" id="ARBA00022723"/>
    </source>
</evidence>
<evidence type="ECO:0000256" key="5">
    <source>
        <dbReference type="ARBA" id="ARBA00023014"/>
    </source>
</evidence>
<dbReference type="Proteomes" id="UP000762676">
    <property type="component" value="Unassembled WGS sequence"/>
</dbReference>
<evidence type="ECO:0000256" key="2">
    <source>
        <dbReference type="ARBA" id="ARBA00022485"/>
    </source>
</evidence>
<keyword evidence="10" id="KW-1185">Reference proteome</keyword>
<keyword evidence="5" id="KW-0411">Iron-sulfur</keyword>
<dbReference type="GO" id="GO:0003676">
    <property type="term" value="F:nucleic acid binding"/>
    <property type="evidence" value="ECO:0007669"/>
    <property type="project" value="InterPro"/>
</dbReference>
<evidence type="ECO:0000313" key="9">
    <source>
        <dbReference type="EMBL" id="GFR89207.1"/>
    </source>
</evidence>
<reference evidence="9 10" key="1">
    <citation type="journal article" date="2021" name="Elife">
        <title>Chloroplast acquisition without the gene transfer in kleptoplastic sea slugs, Plakobranchus ocellatus.</title>
        <authorList>
            <person name="Maeda T."/>
            <person name="Takahashi S."/>
            <person name="Yoshida T."/>
            <person name="Shimamura S."/>
            <person name="Takaki Y."/>
            <person name="Nagai Y."/>
            <person name="Toyoda A."/>
            <person name="Suzuki Y."/>
            <person name="Arimoto A."/>
            <person name="Ishii H."/>
            <person name="Satoh N."/>
            <person name="Nishiyama T."/>
            <person name="Hasebe M."/>
            <person name="Maruyama T."/>
            <person name="Minagawa J."/>
            <person name="Obokata J."/>
            <person name="Shigenobu S."/>
        </authorList>
    </citation>
    <scope>NUCLEOTIDE SEQUENCE [LARGE SCALE GENOMIC DNA]</scope>
</reference>
<evidence type="ECO:0000256" key="4">
    <source>
        <dbReference type="ARBA" id="ARBA00023004"/>
    </source>
</evidence>
<dbReference type="InterPro" id="IPR004646">
    <property type="entry name" value="Fe-S_hydro-lyase_TtdA-typ_cat"/>
</dbReference>
<dbReference type="GO" id="GO:0016829">
    <property type="term" value="F:lyase activity"/>
    <property type="evidence" value="ECO:0007669"/>
    <property type="project" value="UniProtKB-KW"/>
</dbReference>
<dbReference type="GO" id="GO:0046872">
    <property type="term" value="F:metal ion binding"/>
    <property type="evidence" value="ECO:0007669"/>
    <property type="project" value="UniProtKB-KW"/>
</dbReference>
<evidence type="ECO:0000259" key="8">
    <source>
        <dbReference type="Pfam" id="PF05681"/>
    </source>
</evidence>
<keyword evidence="6" id="KW-0456">Lyase</keyword>
<evidence type="ECO:0000256" key="7">
    <source>
        <dbReference type="SAM" id="MobiDB-lite"/>
    </source>
</evidence>
<gene>
    <name evidence="9" type="ORF">ElyMa_006118600</name>
</gene>
<protein>
    <submittedName>
        <fullName evidence="9">Fumarate hydratase class I</fullName>
    </submittedName>
</protein>
<dbReference type="AlphaFoldDB" id="A0AAV4GUX6"/>
<proteinExistence type="inferred from homology"/>
<keyword evidence="4" id="KW-0408">Iron</keyword>
<evidence type="ECO:0000313" key="10">
    <source>
        <dbReference type="Proteomes" id="UP000762676"/>
    </source>
</evidence>
<organism evidence="9 10">
    <name type="scientific">Elysia marginata</name>
    <dbReference type="NCBI Taxonomy" id="1093978"/>
    <lineage>
        <taxon>Eukaryota</taxon>
        <taxon>Metazoa</taxon>
        <taxon>Spiralia</taxon>
        <taxon>Lophotrochozoa</taxon>
        <taxon>Mollusca</taxon>
        <taxon>Gastropoda</taxon>
        <taxon>Heterobranchia</taxon>
        <taxon>Euthyneura</taxon>
        <taxon>Panpulmonata</taxon>
        <taxon>Sacoglossa</taxon>
        <taxon>Placobranchoidea</taxon>
        <taxon>Plakobranchidae</taxon>
        <taxon>Elysia</taxon>
    </lineage>
</organism>
<feature type="domain" description="Fe-S hydro-lyase tartrate dehydratase alpha-type catalytic" evidence="8">
    <location>
        <begin position="87"/>
        <end position="225"/>
    </location>
</feature>